<gene>
    <name evidence="1" type="ORF">OB69_18055</name>
</gene>
<dbReference type="EMBL" id="JSVA01000041">
    <property type="protein sequence ID" value="KOF01350.1"/>
    <property type="molecule type" value="Genomic_DNA"/>
</dbReference>
<dbReference type="OrthoDB" id="8891769at2"/>
<organism evidence="1 2">
    <name type="scientific">Roseivirga seohaensis subsp. aquiponti</name>
    <dbReference type="NCBI Taxonomy" id="1566026"/>
    <lineage>
        <taxon>Bacteria</taxon>
        <taxon>Pseudomonadati</taxon>
        <taxon>Bacteroidota</taxon>
        <taxon>Cytophagia</taxon>
        <taxon>Cytophagales</taxon>
        <taxon>Roseivirgaceae</taxon>
        <taxon>Roseivirga</taxon>
    </lineage>
</organism>
<dbReference type="PATRIC" id="fig|1566026.4.peg.2627"/>
<keyword evidence="2" id="KW-1185">Reference proteome</keyword>
<protein>
    <submittedName>
        <fullName evidence="1">Aromatic ring-opening dioxygenase LigA</fullName>
    </submittedName>
</protein>
<dbReference type="AlphaFoldDB" id="A0A0L8AGS1"/>
<comment type="caution">
    <text evidence="1">The sequence shown here is derived from an EMBL/GenBank/DDBJ whole genome shotgun (WGS) entry which is preliminary data.</text>
</comment>
<dbReference type="Proteomes" id="UP000036908">
    <property type="component" value="Unassembled WGS sequence"/>
</dbReference>
<name>A0A0L8AGS1_9BACT</name>
<proteinExistence type="predicted"/>
<keyword evidence="1" id="KW-0223">Dioxygenase</keyword>
<evidence type="ECO:0000313" key="2">
    <source>
        <dbReference type="Proteomes" id="UP000036908"/>
    </source>
</evidence>
<accession>A0A0L8AGS1</accession>
<sequence>MSTVQLNFVNKSNDQNNSEIVIFQKNVAADFDEIAVAWKVIKNCGQGDYHPFTYSSLYQVAMSDSYGNYTPKLSAMPGQAFEMVLAPSGDLIQYSGPATAANQIVLKNSLQKGAVSGYVYRDGSVAALKSNIVPAQQAAFEFKPTIFIGVASQITQGQIMNSAIISIINTEISLLGIASADIVMTGGGSGANATPFTFTLENVEMA</sequence>
<keyword evidence="1" id="KW-0560">Oxidoreductase</keyword>
<reference evidence="2" key="1">
    <citation type="submission" date="2014-11" db="EMBL/GenBank/DDBJ databases">
        <title>Genome sequencing of Roseivirga sp. D-25.</title>
        <authorList>
            <person name="Selvaratnam C."/>
            <person name="Thevarajoo S."/>
            <person name="Goh K.M."/>
            <person name="Eee R."/>
            <person name="Chan K.-G."/>
            <person name="Chong C.S."/>
        </authorList>
    </citation>
    <scope>NUCLEOTIDE SEQUENCE [LARGE SCALE GENOMIC DNA]</scope>
    <source>
        <strain evidence="2">D-25</strain>
    </source>
</reference>
<evidence type="ECO:0000313" key="1">
    <source>
        <dbReference type="EMBL" id="KOF01350.1"/>
    </source>
</evidence>
<dbReference type="GO" id="GO:0051213">
    <property type="term" value="F:dioxygenase activity"/>
    <property type="evidence" value="ECO:0007669"/>
    <property type="project" value="UniProtKB-KW"/>
</dbReference>
<dbReference type="RefSeq" id="WP_053225148.1">
    <property type="nucleotide sequence ID" value="NZ_JSVA01000041.1"/>
</dbReference>